<gene>
    <name evidence="3" type="ORF">GHT06_018293</name>
</gene>
<dbReference type="EMBL" id="WJBH02000007">
    <property type="protein sequence ID" value="KAI9555777.1"/>
    <property type="molecule type" value="Genomic_DNA"/>
</dbReference>
<feature type="region of interest" description="Disordered" evidence="1">
    <location>
        <begin position="472"/>
        <end position="491"/>
    </location>
</feature>
<dbReference type="Proteomes" id="UP000820818">
    <property type="component" value="Linkage Group LG7"/>
</dbReference>
<keyword evidence="4" id="KW-1185">Reference proteome</keyword>
<name>A0AAD5KMC4_9CRUS</name>
<evidence type="ECO:0000256" key="2">
    <source>
        <dbReference type="SAM" id="SignalP"/>
    </source>
</evidence>
<protein>
    <submittedName>
        <fullName evidence="3">Uncharacterized protein</fullName>
    </submittedName>
</protein>
<comment type="caution">
    <text evidence="3">The sequence shown here is derived from an EMBL/GenBank/DDBJ whole genome shotgun (WGS) entry which is preliminary data.</text>
</comment>
<sequence>MKKIGALLVIACLVTNSAAFPFWFNRLGDDFNDLFVRSLDDVLTPDEDSIFDILDPAESFQAPMKIFMSPLGTGFTKNHPFQKLDDFKVLKENISFPTPCSKGLSLAVQEDLPLPYIPNYSVVAAPFNTPGHQILGLLPKNEPLTANLLWVDDIKMPEVSQLVLALPNGQILPEKFELLVIRFKTQPLPYNARIVSYNFPRLRYPGGFFNPTNSHLIAVPYNRKPEFSAASYVCLGLLHNLHPLSYTLATHQVQPLVSPAIPTKANQPSFQSTIVQQQMPMVSIPPLEFLQSAAVDFVTPSSPLPLTRTAENILLRSLEQFTERHPETPLFQVPDNFELSAVRPEIFVDSRERNRPVGIVPKSVPIQSNLLPLMSPPNHDDMDNIWTEFQVVVAMDTSSSLPPFFQPFILVKTIQGDVSENGVKLPVFVSINDEDNGKSSYQIVLVRNPYEPIPVHPYFIMCMVPKIRKEPTSPMTTTKTPLSNADVLDNPAMHPRMTATTTSKPYITETAKTSIPTAKKTEPPHENGRDDVAANASQSNQVEGKPLPSKKSWKYRFSFMEPSVKVIKREEATTQRSILSYFGY</sequence>
<proteinExistence type="predicted"/>
<dbReference type="AlphaFoldDB" id="A0AAD5KMC4"/>
<feature type="signal peptide" evidence="2">
    <location>
        <begin position="1"/>
        <end position="19"/>
    </location>
</feature>
<organism evidence="3 4">
    <name type="scientific">Daphnia sinensis</name>
    <dbReference type="NCBI Taxonomy" id="1820382"/>
    <lineage>
        <taxon>Eukaryota</taxon>
        <taxon>Metazoa</taxon>
        <taxon>Ecdysozoa</taxon>
        <taxon>Arthropoda</taxon>
        <taxon>Crustacea</taxon>
        <taxon>Branchiopoda</taxon>
        <taxon>Diplostraca</taxon>
        <taxon>Cladocera</taxon>
        <taxon>Anomopoda</taxon>
        <taxon>Daphniidae</taxon>
        <taxon>Daphnia</taxon>
        <taxon>Daphnia similis group</taxon>
    </lineage>
</organism>
<reference evidence="3 4" key="1">
    <citation type="submission" date="2022-05" db="EMBL/GenBank/DDBJ databases">
        <title>A multi-omics perspective on studying reproductive biology in Daphnia sinensis.</title>
        <authorList>
            <person name="Jia J."/>
        </authorList>
    </citation>
    <scope>NUCLEOTIDE SEQUENCE [LARGE SCALE GENOMIC DNA]</scope>
    <source>
        <strain evidence="3 4">WSL</strain>
    </source>
</reference>
<accession>A0AAD5KMC4</accession>
<evidence type="ECO:0000313" key="4">
    <source>
        <dbReference type="Proteomes" id="UP000820818"/>
    </source>
</evidence>
<feature type="compositionally biased region" description="Basic and acidic residues" evidence="1">
    <location>
        <begin position="519"/>
        <end position="532"/>
    </location>
</feature>
<keyword evidence="2" id="KW-0732">Signal</keyword>
<evidence type="ECO:0000256" key="1">
    <source>
        <dbReference type="SAM" id="MobiDB-lite"/>
    </source>
</evidence>
<feature type="chain" id="PRO_5042100710" evidence="2">
    <location>
        <begin position="20"/>
        <end position="584"/>
    </location>
</feature>
<feature type="region of interest" description="Disordered" evidence="1">
    <location>
        <begin position="512"/>
        <end position="549"/>
    </location>
</feature>
<feature type="compositionally biased region" description="Polar residues" evidence="1">
    <location>
        <begin position="473"/>
        <end position="483"/>
    </location>
</feature>
<evidence type="ECO:0000313" key="3">
    <source>
        <dbReference type="EMBL" id="KAI9555777.1"/>
    </source>
</evidence>